<name>A0A8B4QAR7_9BACL</name>
<evidence type="ECO:0000313" key="3">
    <source>
        <dbReference type="EMBL" id="TDR40952.1"/>
    </source>
</evidence>
<evidence type="ECO:0000313" key="5">
    <source>
        <dbReference type="Proteomes" id="UP000294641"/>
    </source>
</evidence>
<organism evidence="2 4">
    <name type="scientific">Kurthia zopfii</name>
    <dbReference type="NCBI Taxonomy" id="1650"/>
    <lineage>
        <taxon>Bacteria</taxon>
        <taxon>Bacillati</taxon>
        <taxon>Bacillota</taxon>
        <taxon>Bacilli</taxon>
        <taxon>Bacillales</taxon>
        <taxon>Caryophanaceae</taxon>
        <taxon>Kurthia</taxon>
    </lineage>
</organism>
<reference evidence="3 5" key="2">
    <citation type="submission" date="2019-03" db="EMBL/GenBank/DDBJ databases">
        <title>Genomic Encyclopedia of Type Strains, Phase IV (KMG-IV): sequencing the most valuable type-strain genomes for metagenomic binning, comparative biology and taxonomic classification.</title>
        <authorList>
            <person name="Goeker M."/>
        </authorList>
    </citation>
    <scope>NUCLEOTIDE SEQUENCE [LARGE SCALE GENOMIC DNA]</scope>
    <source>
        <strain evidence="3 5">DSM 20580</strain>
    </source>
</reference>
<evidence type="ECO:0000313" key="2">
    <source>
        <dbReference type="EMBL" id="STX09784.1"/>
    </source>
</evidence>
<keyword evidence="5" id="KW-1185">Reference proteome</keyword>
<dbReference type="Proteomes" id="UP000254330">
    <property type="component" value="Unassembled WGS sequence"/>
</dbReference>
<evidence type="ECO:0000256" key="1">
    <source>
        <dbReference type="SAM" id="Phobius"/>
    </source>
</evidence>
<dbReference type="EMBL" id="SNZG01000007">
    <property type="protein sequence ID" value="TDR40952.1"/>
    <property type="molecule type" value="Genomic_DNA"/>
</dbReference>
<dbReference type="AlphaFoldDB" id="A0A8B4QAR7"/>
<reference evidence="2 4" key="1">
    <citation type="submission" date="2018-06" db="EMBL/GenBank/DDBJ databases">
        <authorList>
            <consortium name="Pathogen Informatics"/>
            <person name="Doyle S."/>
        </authorList>
    </citation>
    <scope>NUCLEOTIDE SEQUENCE [LARGE SCALE GENOMIC DNA]</scope>
    <source>
        <strain evidence="2 4">NCTC10597</strain>
    </source>
</reference>
<comment type="caution">
    <text evidence="2">The sequence shown here is derived from an EMBL/GenBank/DDBJ whole genome shotgun (WGS) entry which is preliminary data.</text>
</comment>
<feature type="transmembrane region" description="Helical" evidence="1">
    <location>
        <begin position="6"/>
        <end position="24"/>
    </location>
</feature>
<gene>
    <name evidence="3" type="ORF">DFR61_10769</name>
    <name evidence="2" type="ORF">NCTC10597_01483</name>
</gene>
<evidence type="ECO:0000313" key="4">
    <source>
        <dbReference type="Proteomes" id="UP000254330"/>
    </source>
</evidence>
<keyword evidence="1" id="KW-0812">Transmembrane</keyword>
<keyword evidence="1" id="KW-1133">Transmembrane helix</keyword>
<protein>
    <submittedName>
        <fullName evidence="2">Uncharacterized protein</fullName>
    </submittedName>
</protein>
<dbReference type="EMBL" id="UGNP01000001">
    <property type="protein sequence ID" value="STX09784.1"/>
    <property type="molecule type" value="Genomic_DNA"/>
</dbReference>
<proteinExistence type="predicted"/>
<accession>A0A8B4QAR7</accession>
<sequence>MKKFKWFYMIGSIIVVVAAAAYFLPRLILYMTYSPTLGEKEVQLI</sequence>
<dbReference type="Proteomes" id="UP000294641">
    <property type="component" value="Unassembled WGS sequence"/>
</dbReference>
<dbReference type="RefSeq" id="WP_166636075.1">
    <property type="nucleotide sequence ID" value="NZ_BJUE01000008.1"/>
</dbReference>
<keyword evidence="1" id="KW-0472">Membrane</keyword>